<dbReference type="CDD" id="cd04301">
    <property type="entry name" value="NAT_SF"/>
    <property type="match status" value="1"/>
</dbReference>
<dbReference type="InterPro" id="IPR036527">
    <property type="entry name" value="SCP2_sterol-bd_dom_sf"/>
</dbReference>
<dbReference type="Proteomes" id="UP000536604">
    <property type="component" value="Unassembled WGS sequence"/>
</dbReference>
<feature type="active site" description="Proton acceptor; via carboxylate" evidence="4">
    <location>
        <position position="419"/>
    </location>
</feature>
<dbReference type="Gene3D" id="3.30.1050.10">
    <property type="entry name" value="SCP2 sterol-binding domain"/>
    <property type="match status" value="1"/>
</dbReference>
<reference evidence="6 7" key="1">
    <citation type="submission" date="2020-08" db="EMBL/GenBank/DDBJ databases">
        <title>Genomic Encyclopedia of Type Strains, Phase III (KMG-III): the genomes of soil and plant-associated and newly described type strains.</title>
        <authorList>
            <person name="Whitman W."/>
        </authorList>
    </citation>
    <scope>NUCLEOTIDE SEQUENCE [LARGE SCALE GENOMIC DNA]</scope>
    <source>
        <strain evidence="6 7">CECT 8712</strain>
    </source>
</reference>
<dbReference type="SUPFAM" id="SSF55718">
    <property type="entry name" value="SCP-like"/>
    <property type="match status" value="1"/>
</dbReference>
<dbReference type="InterPro" id="IPR025559">
    <property type="entry name" value="Eis_dom"/>
</dbReference>
<comment type="subunit">
    <text evidence="4">Homohexamer; trimer of dimers.</text>
</comment>
<evidence type="ECO:0000313" key="7">
    <source>
        <dbReference type="Proteomes" id="UP000536604"/>
    </source>
</evidence>
<dbReference type="InterPro" id="IPR041380">
    <property type="entry name" value="Acetyltransf_17"/>
</dbReference>
<dbReference type="InterPro" id="IPR022902">
    <property type="entry name" value="NAcTrfase_Eis"/>
</dbReference>
<evidence type="ECO:0000256" key="2">
    <source>
        <dbReference type="ARBA" id="ARBA00022679"/>
    </source>
</evidence>
<dbReference type="GO" id="GO:0030649">
    <property type="term" value="P:aminoglycoside antibiotic catabolic process"/>
    <property type="evidence" value="ECO:0007669"/>
    <property type="project" value="TreeGrafter"/>
</dbReference>
<dbReference type="InterPro" id="IPR051554">
    <property type="entry name" value="Acetyltransferase_Eis"/>
</dbReference>
<feature type="active site" description="Proton donor" evidence="4">
    <location>
        <position position="132"/>
    </location>
</feature>
<proteinExistence type="inferred from homology"/>
<keyword evidence="2 4" id="KW-0808">Transferase</keyword>
<evidence type="ECO:0000256" key="3">
    <source>
        <dbReference type="ARBA" id="ARBA00023315"/>
    </source>
</evidence>
<evidence type="ECO:0000313" key="6">
    <source>
        <dbReference type="EMBL" id="MBB6120068.1"/>
    </source>
</evidence>
<evidence type="ECO:0000259" key="5">
    <source>
        <dbReference type="PROSITE" id="PS51186"/>
    </source>
</evidence>
<dbReference type="HAMAP" id="MF_01812">
    <property type="entry name" value="Eis"/>
    <property type="match status" value="1"/>
</dbReference>
<sequence>MTREQQQETWTVRGSDRDEFPRIARVTSEALLAQHDLDTVLERALPLHDAEGYERFLVAEDEGQVVGTTNYFRFEMALPGGVRPVAGVTGVGVWPTHRRRGVLSALMRRQLADIREAGGRYAALWASEGAIYGRFGYGPAATEINAAVRRPYTALRADAPRDGSLVGRLTDPQEALPDMEEVHRQVAASQNGQFRRAPQWWRRMLSDRPEQRGDKGPLRAFVVGGPGGPQGYALYRTLARYEQDGAYGEVHVTEVHAIAPAAWTALYEHLFSRDLTDRVLFPFLAEDNPLLYLAADRDRVLRQHSTSLWIRLVDVPGALSERSWAAPVEAVLEVGDRFAPWNAGRWRLEADASGARVEGTGAAPDIALDVSHLGAAHLGQTPLSGYLRAGLLTEYTPGAVARLDAALHRPDAPFCGLIF</sequence>
<feature type="domain" description="N-acetyltransferase" evidence="5">
    <location>
        <begin position="10"/>
        <end position="162"/>
    </location>
</feature>
<dbReference type="EMBL" id="JACHJO010000005">
    <property type="protein sequence ID" value="MBB6120068.1"/>
    <property type="molecule type" value="Genomic_DNA"/>
</dbReference>
<dbReference type="GO" id="GO:0034069">
    <property type="term" value="F:aminoglycoside N-acetyltransferase activity"/>
    <property type="evidence" value="ECO:0007669"/>
    <property type="project" value="TreeGrafter"/>
</dbReference>
<dbReference type="Pfam" id="PF13527">
    <property type="entry name" value="Acetyltransf_9"/>
    <property type="match status" value="1"/>
</dbReference>
<keyword evidence="3 4" id="KW-0012">Acyltransferase</keyword>
<feature type="binding site" evidence="4">
    <location>
        <begin position="99"/>
        <end position="104"/>
    </location>
    <ligand>
        <name>acetyl-CoA</name>
        <dbReference type="ChEBI" id="CHEBI:57288"/>
    </ligand>
</feature>
<evidence type="ECO:0000256" key="1">
    <source>
        <dbReference type="ARBA" id="ARBA00009213"/>
    </source>
</evidence>
<dbReference type="AlphaFoldDB" id="A0A841IV68"/>
<organism evidence="6 7">
    <name type="scientific">Nocardiopsis algeriensis</name>
    <dbReference type="NCBI Taxonomy" id="1478215"/>
    <lineage>
        <taxon>Bacteria</taxon>
        <taxon>Bacillati</taxon>
        <taxon>Actinomycetota</taxon>
        <taxon>Actinomycetes</taxon>
        <taxon>Streptosporangiales</taxon>
        <taxon>Nocardiopsidaceae</taxon>
        <taxon>Nocardiopsis</taxon>
    </lineage>
</organism>
<accession>A0A841IV68</accession>
<dbReference type="Gene3D" id="3.40.630.30">
    <property type="match status" value="2"/>
</dbReference>
<gene>
    <name evidence="6" type="ORF">FHS13_002019</name>
</gene>
<name>A0A841IV68_9ACTN</name>
<dbReference type="PANTHER" id="PTHR37817:SF1">
    <property type="entry name" value="N-ACETYLTRANSFERASE EIS"/>
    <property type="match status" value="1"/>
</dbReference>
<dbReference type="PROSITE" id="PS51186">
    <property type="entry name" value="GNAT"/>
    <property type="match status" value="1"/>
</dbReference>
<evidence type="ECO:0000256" key="4">
    <source>
        <dbReference type="HAMAP-Rule" id="MF_01812"/>
    </source>
</evidence>
<dbReference type="PANTHER" id="PTHR37817">
    <property type="entry name" value="N-ACETYLTRANSFERASE EIS"/>
    <property type="match status" value="1"/>
</dbReference>
<comment type="caution">
    <text evidence="6">The sequence shown here is derived from an EMBL/GenBank/DDBJ whole genome shotgun (WGS) entry which is preliminary data.</text>
</comment>
<feature type="binding site" evidence="4">
    <location>
        <begin position="127"/>
        <end position="128"/>
    </location>
    <ligand>
        <name>acetyl-CoA</name>
        <dbReference type="ChEBI" id="CHEBI:57288"/>
    </ligand>
</feature>
<feature type="binding site" evidence="4">
    <location>
        <begin position="91"/>
        <end position="93"/>
    </location>
    <ligand>
        <name>acetyl-CoA</name>
        <dbReference type="ChEBI" id="CHEBI:57288"/>
    </ligand>
</feature>
<dbReference type="InterPro" id="IPR016181">
    <property type="entry name" value="Acyl_CoA_acyltransferase"/>
</dbReference>
<dbReference type="RefSeq" id="WP_184290738.1">
    <property type="nucleotide sequence ID" value="NZ_JACHJO010000005.1"/>
</dbReference>
<dbReference type="Pfam" id="PF17668">
    <property type="entry name" value="Acetyltransf_17"/>
    <property type="match status" value="1"/>
</dbReference>
<keyword evidence="7" id="KW-1185">Reference proteome</keyword>
<comment type="similarity">
    <text evidence="1 4">Belongs to the acetyltransferase Eis family.</text>
</comment>
<dbReference type="InterPro" id="IPR000182">
    <property type="entry name" value="GNAT_dom"/>
</dbReference>
<protein>
    <submittedName>
        <fullName evidence="6">Putative acetyltransferase</fullName>
    </submittedName>
</protein>
<dbReference type="NCBIfam" id="NF002367">
    <property type="entry name" value="PRK01346.1-4"/>
    <property type="match status" value="1"/>
</dbReference>
<dbReference type="SUPFAM" id="SSF55729">
    <property type="entry name" value="Acyl-CoA N-acyltransferases (Nat)"/>
    <property type="match status" value="1"/>
</dbReference>
<dbReference type="Pfam" id="PF13530">
    <property type="entry name" value="SCP2_2"/>
    <property type="match status" value="1"/>
</dbReference>